<dbReference type="PANTHER" id="PTHR15722">
    <property type="entry name" value="IFT140/172-RELATED"/>
    <property type="match status" value="1"/>
</dbReference>
<dbReference type="OrthoDB" id="2186662at2759"/>
<evidence type="ECO:0000259" key="6">
    <source>
        <dbReference type="Pfam" id="PF23774"/>
    </source>
</evidence>
<evidence type="ECO:0000256" key="1">
    <source>
        <dbReference type="ARBA" id="ARBA00004138"/>
    </source>
</evidence>
<evidence type="ECO:0000313" key="8">
    <source>
        <dbReference type="Proteomes" id="UP000324800"/>
    </source>
</evidence>
<dbReference type="Proteomes" id="UP000324800">
    <property type="component" value="Unassembled WGS sequence"/>
</dbReference>
<sequence>YEHFSVRTRMAMLQKEFSKAEKIFIQQHRVDDAMKMYQELHRWEDTIRVAEEAKRPDTENLKAVYFKWLLKSKQEEKAGKIREKEGKIEEAVDLFLRGCVPSEAARLVLTYTQPAPGAVNISPYYQADRFGRSKGGNITDENIEFKEETLQQIVVSLERVDLFAKTGEILEHLGRFEQALSSYCKGHAYQPALNLARSVAPQSTSALEEEWGIWLESQKQVDSAIVHLILSGNVTRAIQAAVKNGLWERAQLYLKDIMGSSTKRAAEKAKGQKNLQELQDYAKQIAQYYEKIMNYASAREFYILAGSPKDALAMLCRAGLFETAQRLENEHFGSKGAPEVYIAQAQELEKSGKMKDAEKLYILVHKPELAYDMYKRHKLFDEAIRIAATMEGTKDTAESAKKAHLEVAQLLEKEGKLKEAEKHYIDAREFSQAIQLYRGKGMWDDALRVAKACGGQKQANEIALVRATAAGGEAGVQLLISMSLPQLGVDFACDCALFDLAFQVAREHCPQKLDDAKSRQGKWFQQQRRYADAERAFIAGKAYKNCVSMYTQLQDFTSAKRIAEAYDRSLLDDVLVGEAKLCMDAGELQQAEQLLSRAHKPQLTVGMYVDAGRWRDALRIAKDVDGLVKSGQMSQIGKDKGKAGQQGDINQEDFTVLRNLYRNTVDRYADYLKSSGVLEHATVAEL</sequence>
<keyword evidence="5" id="KW-0966">Cell projection</keyword>
<evidence type="ECO:0000256" key="4">
    <source>
        <dbReference type="ARBA" id="ARBA00023069"/>
    </source>
</evidence>
<keyword evidence="3" id="KW-0677">Repeat</keyword>
<dbReference type="InterPro" id="IPR011990">
    <property type="entry name" value="TPR-like_helical_dom_sf"/>
</dbReference>
<organism evidence="7 8">
    <name type="scientific">Streblomastix strix</name>
    <dbReference type="NCBI Taxonomy" id="222440"/>
    <lineage>
        <taxon>Eukaryota</taxon>
        <taxon>Metamonada</taxon>
        <taxon>Preaxostyla</taxon>
        <taxon>Oxymonadida</taxon>
        <taxon>Streblomastigidae</taxon>
        <taxon>Streblomastix</taxon>
    </lineage>
</organism>
<comment type="caution">
    <text evidence="7">The sequence shown here is derived from an EMBL/GenBank/DDBJ whole genome shotgun (WGS) entry which is preliminary data.</text>
</comment>
<dbReference type="SUPFAM" id="SSF48452">
    <property type="entry name" value="TPR-like"/>
    <property type="match status" value="1"/>
</dbReference>
<keyword evidence="7" id="KW-0282">Flagellum</keyword>
<dbReference type="GO" id="GO:0036064">
    <property type="term" value="C:ciliary basal body"/>
    <property type="evidence" value="ECO:0007669"/>
    <property type="project" value="TreeGrafter"/>
</dbReference>
<dbReference type="Pfam" id="PF23774">
    <property type="entry name" value="TPR_GEMI5"/>
    <property type="match status" value="1"/>
</dbReference>
<dbReference type="GO" id="GO:0030992">
    <property type="term" value="C:intraciliary transport particle B"/>
    <property type="evidence" value="ECO:0007669"/>
    <property type="project" value="TreeGrafter"/>
</dbReference>
<dbReference type="GO" id="GO:0042073">
    <property type="term" value="P:intraciliary transport"/>
    <property type="evidence" value="ECO:0007669"/>
    <property type="project" value="TreeGrafter"/>
</dbReference>
<feature type="non-terminal residue" evidence="7">
    <location>
        <position position="1"/>
    </location>
</feature>
<accession>A0A5J4UF62</accession>
<keyword evidence="2" id="KW-0853">WD repeat</keyword>
<dbReference type="InterPro" id="IPR056421">
    <property type="entry name" value="TPR_GEMI5"/>
</dbReference>
<keyword evidence="4" id="KW-0969">Cilium</keyword>
<dbReference type="AlphaFoldDB" id="A0A5J4UF62"/>
<gene>
    <name evidence="7" type="ORF">EZS28_035214</name>
</gene>
<reference evidence="7 8" key="1">
    <citation type="submission" date="2019-03" db="EMBL/GenBank/DDBJ databases">
        <title>Single cell metagenomics reveals metabolic interactions within the superorganism composed of flagellate Streblomastix strix and complex community of Bacteroidetes bacteria on its surface.</title>
        <authorList>
            <person name="Treitli S.C."/>
            <person name="Kolisko M."/>
            <person name="Husnik F."/>
            <person name="Keeling P."/>
            <person name="Hampl V."/>
        </authorList>
    </citation>
    <scope>NUCLEOTIDE SEQUENCE [LARGE SCALE GENOMIC DNA]</scope>
    <source>
        <strain evidence="7">ST1C</strain>
    </source>
</reference>
<protein>
    <submittedName>
        <fullName evidence="7">Putative Intraflagellar transport protein 172</fullName>
    </submittedName>
</protein>
<name>A0A5J4UF62_9EUKA</name>
<proteinExistence type="predicted"/>
<feature type="non-terminal residue" evidence="7">
    <location>
        <position position="686"/>
    </location>
</feature>
<dbReference type="EMBL" id="SNRW01016544">
    <property type="protein sequence ID" value="KAA6369259.1"/>
    <property type="molecule type" value="Genomic_DNA"/>
</dbReference>
<evidence type="ECO:0000256" key="3">
    <source>
        <dbReference type="ARBA" id="ARBA00022737"/>
    </source>
</evidence>
<evidence type="ECO:0000256" key="5">
    <source>
        <dbReference type="ARBA" id="ARBA00023273"/>
    </source>
</evidence>
<feature type="domain" description="Gem-associated protein 5 TPR" evidence="6">
    <location>
        <begin position="344"/>
        <end position="464"/>
    </location>
</feature>
<comment type="subcellular location">
    <subcellularLocation>
        <location evidence="1">Cell projection</location>
        <location evidence="1">Cilium</location>
    </subcellularLocation>
</comment>
<evidence type="ECO:0000256" key="2">
    <source>
        <dbReference type="ARBA" id="ARBA00022574"/>
    </source>
</evidence>
<dbReference type="PANTHER" id="PTHR15722:SF2">
    <property type="entry name" value="INTRAFLAGELLAR TRANSPORT PROTEIN 172 HOMOLOG"/>
    <property type="match status" value="1"/>
</dbReference>
<evidence type="ECO:0000313" key="7">
    <source>
        <dbReference type="EMBL" id="KAA6369259.1"/>
    </source>
</evidence>
<dbReference type="GO" id="GO:0005930">
    <property type="term" value="C:axoneme"/>
    <property type="evidence" value="ECO:0007669"/>
    <property type="project" value="TreeGrafter"/>
</dbReference>
<dbReference type="Gene3D" id="1.25.40.470">
    <property type="match status" value="2"/>
</dbReference>